<dbReference type="Pfam" id="PF21388">
    <property type="entry name" value="SPATA2_PUB-like"/>
    <property type="match status" value="1"/>
</dbReference>
<evidence type="ECO:0000256" key="1">
    <source>
        <dbReference type="ARBA" id="ARBA00022723"/>
    </source>
</evidence>
<accession>A0A9P0H381</accession>
<evidence type="ECO:0000313" key="7">
    <source>
        <dbReference type="Proteomes" id="UP001152798"/>
    </source>
</evidence>
<dbReference type="InterPro" id="IPR001876">
    <property type="entry name" value="Znf_RanBP2"/>
</dbReference>
<dbReference type="SUPFAM" id="SSF90209">
    <property type="entry name" value="Ran binding protein zinc finger-like"/>
    <property type="match status" value="1"/>
</dbReference>
<sequence length="543" mass="61889">MQLFHMADNLNPGDFLDLMMVNIDKLHYNYLSAQESLRKLDEKNHLEGHIKDYLMVAPHEKKFCYRETSHILHKSAEEKENFSGYGASAAWTAIAAYAHNLLAQSWRKEFREIKVYSGYFKHNIESGLTGAELMLTLMGYRPIGDDGTYILEGPVDPDRVVNVSRDSLVALVECQILCSLKTDLIKSGFDCSWLEILEYRELQPCSLEQALHGLMFQYSQRYLNPCRSDCYSKAHNIQERHGYNHPHYRYPNNLQLPYFGNVSNGIPLSSHSCSMSNSLSKCATCQKDFAVNPSLRQNYTCSVPTAQLIELESSYLGKDNYIYDNDNQRNIDKFDGRICNSSLNDSNSNLLKYKSKDPGWDSWGGGTSYHSPENKIKNHKYEYSIDKRQRPNDDFIKNEELEEALKAFSMGDSHLNSQPSCSTADLKSSENKIIRKKSKHEFNSTLQNSTQTLGRENIKKHDINYMSLKVKLNDKWECSACTFHNSNEKEVCEICSKSKTLGNEVQPLISGGRQCPKCTLVNEKGVTLCDACGTNLKDSPTYI</sequence>
<evidence type="ECO:0000259" key="5">
    <source>
        <dbReference type="PROSITE" id="PS50199"/>
    </source>
</evidence>
<name>A0A9P0H381_NEZVI</name>
<dbReference type="PANTHER" id="PTHR15326">
    <property type="entry name" value="SPERMATOGENESIS-ASSOCIATED PROTEIN 2/TAMOZHENNIC"/>
    <property type="match status" value="1"/>
</dbReference>
<feature type="domain" description="RanBP2-type" evidence="5">
    <location>
        <begin position="471"/>
        <end position="501"/>
    </location>
</feature>
<dbReference type="PANTHER" id="PTHR15326:SF2">
    <property type="entry name" value="PROTEIN TAMOZHENNIC"/>
    <property type="match status" value="1"/>
</dbReference>
<evidence type="ECO:0000313" key="6">
    <source>
        <dbReference type="EMBL" id="CAH1393811.1"/>
    </source>
</evidence>
<dbReference type="PROSITE" id="PS01358">
    <property type="entry name" value="ZF_RANBP2_1"/>
    <property type="match status" value="1"/>
</dbReference>
<reference evidence="6" key="1">
    <citation type="submission" date="2022-01" db="EMBL/GenBank/DDBJ databases">
        <authorList>
            <person name="King R."/>
        </authorList>
    </citation>
    <scope>NUCLEOTIDE SEQUENCE</scope>
</reference>
<evidence type="ECO:0000256" key="4">
    <source>
        <dbReference type="PROSITE-ProRule" id="PRU00322"/>
    </source>
</evidence>
<evidence type="ECO:0000256" key="3">
    <source>
        <dbReference type="ARBA" id="ARBA00022833"/>
    </source>
</evidence>
<dbReference type="InterPro" id="IPR048839">
    <property type="entry name" value="SPATA2_PUB-like"/>
</dbReference>
<keyword evidence="2 4" id="KW-0863">Zinc-finger</keyword>
<keyword evidence="7" id="KW-1185">Reference proteome</keyword>
<dbReference type="OrthoDB" id="9837000at2759"/>
<dbReference type="PROSITE" id="PS50199">
    <property type="entry name" value="ZF_RANBP2_2"/>
    <property type="match status" value="1"/>
</dbReference>
<dbReference type="SMART" id="SM00547">
    <property type="entry name" value="ZnF_RBZ"/>
    <property type="match status" value="2"/>
</dbReference>
<dbReference type="AlphaFoldDB" id="A0A9P0H381"/>
<organism evidence="6 7">
    <name type="scientific">Nezara viridula</name>
    <name type="common">Southern green stink bug</name>
    <name type="synonym">Cimex viridulus</name>
    <dbReference type="NCBI Taxonomy" id="85310"/>
    <lineage>
        <taxon>Eukaryota</taxon>
        <taxon>Metazoa</taxon>
        <taxon>Ecdysozoa</taxon>
        <taxon>Arthropoda</taxon>
        <taxon>Hexapoda</taxon>
        <taxon>Insecta</taxon>
        <taxon>Pterygota</taxon>
        <taxon>Neoptera</taxon>
        <taxon>Paraneoptera</taxon>
        <taxon>Hemiptera</taxon>
        <taxon>Heteroptera</taxon>
        <taxon>Panheteroptera</taxon>
        <taxon>Pentatomomorpha</taxon>
        <taxon>Pentatomoidea</taxon>
        <taxon>Pentatomidae</taxon>
        <taxon>Pentatominae</taxon>
        <taxon>Nezara</taxon>
    </lineage>
</organism>
<dbReference type="Gene3D" id="2.30.30.380">
    <property type="entry name" value="Zn-finger domain of Sec23/24"/>
    <property type="match status" value="1"/>
</dbReference>
<evidence type="ECO:0000256" key="2">
    <source>
        <dbReference type="ARBA" id="ARBA00022771"/>
    </source>
</evidence>
<dbReference type="GO" id="GO:0008270">
    <property type="term" value="F:zinc ion binding"/>
    <property type="evidence" value="ECO:0007669"/>
    <property type="project" value="UniProtKB-KW"/>
</dbReference>
<dbReference type="InterPro" id="IPR036443">
    <property type="entry name" value="Znf_RanBP2_sf"/>
</dbReference>
<dbReference type="Proteomes" id="UP001152798">
    <property type="component" value="Chromosome 2"/>
</dbReference>
<keyword evidence="1" id="KW-0479">Metal-binding</keyword>
<protein>
    <recommendedName>
        <fullName evidence="5">RanBP2-type domain-containing protein</fullName>
    </recommendedName>
</protein>
<gene>
    <name evidence="6" type="ORF">NEZAVI_LOCUS4425</name>
</gene>
<dbReference type="GO" id="GO:0005737">
    <property type="term" value="C:cytoplasm"/>
    <property type="evidence" value="ECO:0007669"/>
    <property type="project" value="TreeGrafter"/>
</dbReference>
<dbReference type="EMBL" id="OV725078">
    <property type="protein sequence ID" value="CAH1393811.1"/>
    <property type="molecule type" value="Genomic_DNA"/>
</dbReference>
<dbReference type="Gene3D" id="1.20.58.2190">
    <property type="match status" value="1"/>
</dbReference>
<keyword evidence="3" id="KW-0862">Zinc</keyword>
<proteinExistence type="predicted"/>